<reference evidence="2 3" key="1">
    <citation type="submission" date="2019-07" db="EMBL/GenBank/DDBJ databases">
        <title>De Novo Assembly of kiwifruit Actinidia rufa.</title>
        <authorList>
            <person name="Sugita-Konishi S."/>
            <person name="Sato K."/>
            <person name="Mori E."/>
            <person name="Abe Y."/>
            <person name="Kisaki G."/>
            <person name="Hamano K."/>
            <person name="Suezawa K."/>
            <person name="Otani M."/>
            <person name="Fukuda T."/>
            <person name="Manabe T."/>
            <person name="Gomi K."/>
            <person name="Tabuchi M."/>
            <person name="Akimitsu K."/>
            <person name="Kataoka I."/>
        </authorList>
    </citation>
    <scope>NUCLEOTIDE SEQUENCE [LARGE SCALE GENOMIC DNA]</scope>
    <source>
        <strain evidence="3">cv. Fuchu</strain>
    </source>
</reference>
<feature type="region of interest" description="Disordered" evidence="1">
    <location>
        <begin position="50"/>
        <end position="128"/>
    </location>
</feature>
<dbReference type="AlphaFoldDB" id="A0A7J0EA59"/>
<sequence>MEEAEMEEAKALAQQHLLLQQQQQQQQLLLFRQLQKQQQQQAISRFPSSIDAHLRPPGLQHRSIPNQQQQQQQQSPNPNPNPNPNSIPNQHHQQHQNPTTSPIPSSSSSSSNNNNNNSNNNNKRQFDPKQISRSFRWLIKTLGESVIPTSSALFLLSKTLARGSPLSLLNSRFVCPP</sequence>
<dbReference type="Proteomes" id="UP000585474">
    <property type="component" value="Unassembled WGS sequence"/>
</dbReference>
<accession>A0A7J0EA59</accession>
<keyword evidence="3" id="KW-1185">Reference proteome</keyword>
<feature type="compositionally biased region" description="Low complexity" evidence="1">
    <location>
        <begin position="63"/>
        <end position="76"/>
    </location>
</feature>
<feature type="compositionally biased region" description="Low complexity" evidence="1">
    <location>
        <begin position="86"/>
        <end position="98"/>
    </location>
</feature>
<dbReference type="EMBL" id="BJWL01000003">
    <property type="protein sequence ID" value="GFY83353.1"/>
    <property type="molecule type" value="Genomic_DNA"/>
</dbReference>
<comment type="caution">
    <text evidence="2">The sequence shown here is derived from an EMBL/GenBank/DDBJ whole genome shotgun (WGS) entry which is preliminary data.</text>
</comment>
<gene>
    <name evidence="2" type="ORF">Acr_03g0001270</name>
</gene>
<organism evidence="2 3">
    <name type="scientific">Actinidia rufa</name>
    <dbReference type="NCBI Taxonomy" id="165716"/>
    <lineage>
        <taxon>Eukaryota</taxon>
        <taxon>Viridiplantae</taxon>
        <taxon>Streptophyta</taxon>
        <taxon>Embryophyta</taxon>
        <taxon>Tracheophyta</taxon>
        <taxon>Spermatophyta</taxon>
        <taxon>Magnoliopsida</taxon>
        <taxon>eudicotyledons</taxon>
        <taxon>Gunneridae</taxon>
        <taxon>Pentapetalae</taxon>
        <taxon>asterids</taxon>
        <taxon>Ericales</taxon>
        <taxon>Actinidiaceae</taxon>
        <taxon>Actinidia</taxon>
    </lineage>
</organism>
<feature type="compositionally biased region" description="Low complexity" evidence="1">
    <location>
        <begin position="105"/>
        <end position="122"/>
    </location>
</feature>
<evidence type="ECO:0000256" key="1">
    <source>
        <dbReference type="SAM" id="MobiDB-lite"/>
    </source>
</evidence>
<evidence type="ECO:0000313" key="3">
    <source>
        <dbReference type="Proteomes" id="UP000585474"/>
    </source>
</evidence>
<name>A0A7J0EA59_9ERIC</name>
<protein>
    <submittedName>
        <fullName evidence="2">Uncharacterized protein</fullName>
    </submittedName>
</protein>
<proteinExistence type="predicted"/>
<evidence type="ECO:0000313" key="2">
    <source>
        <dbReference type="EMBL" id="GFY83353.1"/>
    </source>
</evidence>